<evidence type="ECO:0000313" key="7">
    <source>
        <dbReference type="EMBL" id="ELU15139.1"/>
    </source>
</evidence>
<keyword evidence="3 4" id="KW-0378">Hydrolase</keyword>
<dbReference type="InterPro" id="IPR002018">
    <property type="entry name" value="CarbesteraseB"/>
</dbReference>
<dbReference type="Proteomes" id="UP000014760">
    <property type="component" value="Unassembled WGS sequence"/>
</dbReference>
<dbReference type="PROSITE" id="PS00122">
    <property type="entry name" value="CARBOXYLESTERASE_B_1"/>
    <property type="match status" value="1"/>
</dbReference>
<keyword evidence="5" id="KW-0812">Transmembrane</keyword>
<organism evidence="7">
    <name type="scientific">Capitella teleta</name>
    <name type="common">Polychaete worm</name>
    <dbReference type="NCBI Taxonomy" id="283909"/>
    <lineage>
        <taxon>Eukaryota</taxon>
        <taxon>Metazoa</taxon>
        <taxon>Spiralia</taxon>
        <taxon>Lophotrochozoa</taxon>
        <taxon>Annelida</taxon>
        <taxon>Polychaeta</taxon>
        <taxon>Sedentaria</taxon>
        <taxon>Scolecida</taxon>
        <taxon>Capitellidae</taxon>
        <taxon>Capitella</taxon>
    </lineage>
</organism>
<keyword evidence="9" id="KW-1185">Reference proteome</keyword>
<evidence type="ECO:0000256" key="4">
    <source>
        <dbReference type="RuleBase" id="RU361235"/>
    </source>
</evidence>
<dbReference type="GO" id="GO:0016787">
    <property type="term" value="F:hydrolase activity"/>
    <property type="evidence" value="ECO:0007669"/>
    <property type="project" value="UniProtKB-KW"/>
</dbReference>
<dbReference type="EnsemblMetazoa" id="CapteT228594">
    <property type="protein sequence ID" value="CapteP228594"/>
    <property type="gene ID" value="CapteG228594"/>
</dbReference>
<dbReference type="InterPro" id="IPR051093">
    <property type="entry name" value="Neuroligin/BSAL"/>
</dbReference>
<dbReference type="InterPro" id="IPR019819">
    <property type="entry name" value="Carboxylesterase_B_CS"/>
</dbReference>
<comment type="similarity">
    <text evidence="1 4">Belongs to the type-B carboxylesterase/lipase family.</text>
</comment>
<dbReference type="OMA" id="GHANFRY"/>
<dbReference type="AlphaFoldDB" id="R7V997"/>
<keyword evidence="2" id="KW-0732">Signal</keyword>
<dbReference type="OrthoDB" id="3200163at2759"/>
<evidence type="ECO:0000256" key="1">
    <source>
        <dbReference type="ARBA" id="ARBA00005964"/>
    </source>
</evidence>
<evidence type="ECO:0000313" key="8">
    <source>
        <dbReference type="EnsemblMetazoa" id="CapteP228594"/>
    </source>
</evidence>
<dbReference type="STRING" id="283909.R7V997"/>
<sequence>METDSAERFSVTNSRRTELIEANMTTTSQWAKCQAPKPFTAQCPVEETISEVAETVDEFLGVPYAAPPVNRRRFKPPVPLSPWQHVYNATYHRPVCPQNAPQFNLTPQDEDCLYLNIYSPFQSDSSFVFYPVMVFIHGGSYVYGTGNRYNGTVLAQKGVVLVSINYRLGALGFLTTGDPAMPGNYGLLDQIQALKWIRENIRTFRGDQDRITIFGSSAGGASVGILLLSPMAKGLFHRAIAQSGTPNAVWASHTDDGPEELRQRVTRLASAYACPNDDDAKMLDCLRLLPWHFFRPGEVCDKRYRSSIQILTCFEVDPLFKPVVDGTLIRETIASSIQNCSFPVNIPYMTGTVRAEFGDHFTEEFTREEMSKEVDSFVMTKYGKAASQAIMHHYTDWTNDNAPIAENTQYAVQHYNRAKVLTDMGLVAPTAELASSLALQENSKVYLYYFDNHPSFHSVELNYVFGVAFIGGSVDEIGLLTNFTALDKEKSRFFVDVWVNFAKYGKPIVKPTSIAKEWRKVQADKMDYLRIDFTQPELMATMETHLQGPEVALWNILVPELVASCSGSDLSDFSHHNKTWIFFGLTIALLAVVILLLCVIIWGSQKNKKYTQLLRNNSEKSYAVNL</sequence>
<dbReference type="InterPro" id="IPR029058">
    <property type="entry name" value="AB_hydrolase_fold"/>
</dbReference>
<name>R7V997_CAPTE</name>
<keyword evidence="5" id="KW-1133">Transmembrane helix</keyword>
<evidence type="ECO:0000256" key="5">
    <source>
        <dbReference type="SAM" id="Phobius"/>
    </source>
</evidence>
<accession>R7V997</accession>
<dbReference type="PROSITE" id="PS00941">
    <property type="entry name" value="CARBOXYLESTERASE_B_2"/>
    <property type="match status" value="1"/>
</dbReference>
<proteinExistence type="inferred from homology"/>
<reference evidence="8" key="3">
    <citation type="submission" date="2015-06" db="UniProtKB">
        <authorList>
            <consortium name="EnsemblMetazoa"/>
        </authorList>
    </citation>
    <scope>IDENTIFICATION</scope>
</reference>
<evidence type="ECO:0000259" key="6">
    <source>
        <dbReference type="Pfam" id="PF00135"/>
    </source>
</evidence>
<dbReference type="Pfam" id="PF00135">
    <property type="entry name" value="COesterase"/>
    <property type="match status" value="1"/>
</dbReference>
<dbReference type="InterPro" id="IPR019826">
    <property type="entry name" value="Carboxylesterase_B_AS"/>
</dbReference>
<protein>
    <recommendedName>
        <fullName evidence="4">Carboxylic ester hydrolase</fullName>
        <ecNumber evidence="4">3.1.1.-</ecNumber>
    </recommendedName>
</protein>
<feature type="domain" description="Carboxylesterase type B" evidence="6">
    <location>
        <begin position="52"/>
        <end position="554"/>
    </location>
</feature>
<evidence type="ECO:0000256" key="3">
    <source>
        <dbReference type="ARBA" id="ARBA00022801"/>
    </source>
</evidence>
<dbReference type="HOGENOM" id="CLU_006586_13_0_1"/>
<reference evidence="9" key="1">
    <citation type="submission" date="2012-12" db="EMBL/GenBank/DDBJ databases">
        <authorList>
            <person name="Hellsten U."/>
            <person name="Grimwood J."/>
            <person name="Chapman J.A."/>
            <person name="Shapiro H."/>
            <person name="Aerts A."/>
            <person name="Otillar R.P."/>
            <person name="Terry A.Y."/>
            <person name="Boore J.L."/>
            <person name="Simakov O."/>
            <person name="Marletaz F."/>
            <person name="Cho S.-J."/>
            <person name="Edsinger-Gonzales E."/>
            <person name="Havlak P."/>
            <person name="Kuo D.-H."/>
            <person name="Larsson T."/>
            <person name="Lv J."/>
            <person name="Arendt D."/>
            <person name="Savage R."/>
            <person name="Osoegawa K."/>
            <person name="de Jong P."/>
            <person name="Lindberg D.R."/>
            <person name="Seaver E.C."/>
            <person name="Weisblat D.A."/>
            <person name="Putnam N.H."/>
            <person name="Grigoriev I.V."/>
            <person name="Rokhsar D.S."/>
        </authorList>
    </citation>
    <scope>NUCLEOTIDE SEQUENCE</scope>
    <source>
        <strain evidence="9">I ESC-2004</strain>
    </source>
</reference>
<dbReference type="ESTHER" id="capte-r7v997">
    <property type="family name" value="Neuroligin"/>
</dbReference>
<dbReference type="EMBL" id="KB293995">
    <property type="protein sequence ID" value="ELU15139.1"/>
    <property type="molecule type" value="Genomic_DNA"/>
</dbReference>
<evidence type="ECO:0000313" key="9">
    <source>
        <dbReference type="Proteomes" id="UP000014760"/>
    </source>
</evidence>
<dbReference type="EMBL" id="AMQN01004633">
    <property type="status" value="NOT_ANNOTATED_CDS"/>
    <property type="molecule type" value="Genomic_DNA"/>
</dbReference>
<dbReference type="SUPFAM" id="SSF53474">
    <property type="entry name" value="alpha/beta-Hydrolases"/>
    <property type="match status" value="1"/>
</dbReference>
<feature type="transmembrane region" description="Helical" evidence="5">
    <location>
        <begin position="580"/>
        <end position="602"/>
    </location>
</feature>
<keyword evidence="5" id="KW-0472">Membrane</keyword>
<dbReference type="EC" id="3.1.1.-" evidence="4"/>
<dbReference type="Gene3D" id="3.40.50.1820">
    <property type="entry name" value="alpha/beta hydrolase"/>
    <property type="match status" value="1"/>
</dbReference>
<dbReference type="PANTHER" id="PTHR43903">
    <property type="entry name" value="NEUROLIGIN"/>
    <property type="match status" value="1"/>
</dbReference>
<reference evidence="7 9" key="2">
    <citation type="journal article" date="2013" name="Nature">
        <title>Insights into bilaterian evolution from three spiralian genomes.</title>
        <authorList>
            <person name="Simakov O."/>
            <person name="Marletaz F."/>
            <person name="Cho S.J."/>
            <person name="Edsinger-Gonzales E."/>
            <person name="Havlak P."/>
            <person name="Hellsten U."/>
            <person name="Kuo D.H."/>
            <person name="Larsson T."/>
            <person name="Lv J."/>
            <person name="Arendt D."/>
            <person name="Savage R."/>
            <person name="Osoegawa K."/>
            <person name="de Jong P."/>
            <person name="Grimwood J."/>
            <person name="Chapman J.A."/>
            <person name="Shapiro H."/>
            <person name="Aerts A."/>
            <person name="Otillar R.P."/>
            <person name="Terry A.Y."/>
            <person name="Boore J.L."/>
            <person name="Grigoriev I.V."/>
            <person name="Lindberg D.R."/>
            <person name="Seaver E.C."/>
            <person name="Weisblat D.A."/>
            <person name="Putnam N.H."/>
            <person name="Rokhsar D.S."/>
        </authorList>
    </citation>
    <scope>NUCLEOTIDE SEQUENCE</scope>
    <source>
        <strain evidence="7 9">I ESC-2004</strain>
    </source>
</reference>
<gene>
    <name evidence="7" type="ORF">CAPTEDRAFT_228594</name>
</gene>
<evidence type="ECO:0000256" key="2">
    <source>
        <dbReference type="ARBA" id="ARBA00022729"/>
    </source>
</evidence>